<sequence>MILNLNDRQFSRLWLGLTGSTFILFFIVATWQFSHTLSGGAQGKIIGQGVQVLKEPSQELSLEDIRQLPQQQWQNHSSTWLSFGISATPYWFRFELPYASQERILEVDYALTDELDVWLFDNKRLIAHYQTGDQKPFAERPINSVNFLFPIPPNANPVEVIIRADNQGAIRLPTKLWQSHEFISFKAEKSWLLGIFFGFIVAILISHLFMFVTTGNIGFFTYCGYLLFVLLTLITILGIGYKYLWPESVWWQKHASMVFANLALVFGVLFSRELLQVKTYRPRLDKGLKGLVILFLVSVLVSFWLPYPWVLQIFILLMITAVTTILITGISFWLKTPLPATRLYTMGWFIMLFCALLALADNMALIETSFRSLHLLMLGVTLEVILLSLSLAMSYRQKLLEVTQAKHRAMRLEQQRLAAEKQAHEALEYKVEERTLELEVALRELSEKNRELEEYTTKDALTGIRNRRHFDKKYLAEVRRSRRQRFPLSIVMVDIDHFKSVNDKHGHRVGDECLKQVAQMLARALNRPGDEVCRYGGEEFAMVLPDTDLDGARQLLESVRQSIAETPFKVQQDTLAMTISAGVSCAVCELNQPDEQLLEWADQALYRAKQNGRNRVEVHESNLQESQSV</sequence>
<comment type="catalytic activity">
    <reaction evidence="3">
        <text>2 GTP = 3',3'-c-di-GMP + 2 diphosphate</text>
        <dbReference type="Rhea" id="RHEA:24898"/>
        <dbReference type="ChEBI" id="CHEBI:33019"/>
        <dbReference type="ChEBI" id="CHEBI:37565"/>
        <dbReference type="ChEBI" id="CHEBI:58805"/>
        <dbReference type="EC" id="2.7.7.65"/>
    </reaction>
</comment>
<dbReference type="InterPro" id="IPR043128">
    <property type="entry name" value="Rev_trsase/Diguanyl_cyclase"/>
</dbReference>
<organism evidence="7 8">
    <name type="scientific">Saliniradius amylolyticus</name>
    <dbReference type="NCBI Taxonomy" id="2183582"/>
    <lineage>
        <taxon>Bacteria</taxon>
        <taxon>Pseudomonadati</taxon>
        <taxon>Pseudomonadota</taxon>
        <taxon>Gammaproteobacteria</taxon>
        <taxon>Alteromonadales</taxon>
        <taxon>Alteromonadaceae</taxon>
        <taxon>Saliniradius</taxon>
    </lineage>
</organism>
<feature type="domain" description="GGDEF" evidence="6">
    <location>
        <begin position="486"/>
        <end position="621"/>
    </location>
</feature>
<dbReference type="NCBIfam" id="TIGR00254">
    <property type="entry name" value="GGDEF"/>
    <property type="match status" value="1"/>
</dbReference>
<evidence type="ECO:0000259" key="6">
    <source>
        <dbReference type="PROSITE" id="PS50887"/>
    </source>
</evidence>
<dbReference type="FunFam" id="3.30.70.270:FF:000001">
    <property type="entry name" value="Diguanylate cyclase domain protein"/>
    <property type="match status" value="1"/>
</dbReference>
<keyword evidence="5" id="KW-0812">Transmembrane</keyword>
<accession>A0A2S2E6M6</accession>
<dbReference type="KEGG" id="salh:HMF8227_02810"/>
<feature type="transmembrane region" description="Helical" evidence="5">
    <location>
        <begin position="346"/>
        <end position="366"/>
    </location>
</feature>
<dbReference type="CDD" id="cd01949">
    <property type="entry name" value="GGDEF"/>
    <property type="match status" value="1"/>
</dbReference>
<evidence type="ECO:0000313" key="7">
    <source>
        <dbReference type="EMBL" id="AWL13259.1"/>
    </source>
</evidence>
<dbReference type="Gene3D" id="3.30.70.270">
    <property type="match status" value="1"/>
</dbReference>
<dbReference type="PANTHER" id="PTHR45138:SF9">
    <property type="entry name" value="DIGUANYLATE CYCLASE DGCM-RELATED"/>
    <property type="match status" value="1"/>
</dbReference>
<feature type="coiled-coil region" evidence="4">
    <location>
        <begin position="395"/>
        <end position="458"/>
    </location>
</feature>
<dbReference type="InterPro" id="IPR011623">
    <property type="entry name" value="7TMR_DISM_rcpt_extracell_dom1"/>
</dbReference>
<dbReference type="Proteomes" id="UP000245728">
    <property type="component" value="Chromosome"/>
</dbReference>
<dbReference type="EMBL" id="CP029347">
    <property type="protein sequence ID" value="AWL13259.1"/>
    <property type="molecule type" value="Genomic_DNA"/>
</dbReference>
<evidence type="ECO:0000313" key="8">
    <source>
        <dbReference type="Proteomes" id="UP000245728"/>
    </source>
</evidence>
<dbReference type="InterPro" id="IPR029787">
    <property type="entry name" value="Nucleotide_cyclase"/>
</dbReference>
<gene>
    <name evidence="7" type="ORF">HMF8227_02810</name>
</gene>
<dbReference type="Gene3D" id="2.60.40.2380">
    <property type="match status" value="1"/>
</dbReference>
<dbReference type="PROSITE" id="PS50887">
    <property type="entry name" value="GGDEF"/>
    <property type="match status" value="1"/>
</dbReference>
<feature type="transmembrane region" description="Helical" evidence="5">
    <location>
        <begin position="255"/>
        <end position="275"/>
    </location>
</feature>
<protein>
    <recommendedName>
        <fullName evidence="2">diguanylate cyclase</fullName>
        <ecNumber evidence="2">2.7.7.65</ecNumber>
    </recommendedName>
</protein>
<dbReference type="GO" id="GO:0016829">
    <property type="term" value="F:lyase activity"/>
    <property type="evidence" value="ECO:0007669"/>
    <property type="project" value="UniProtKB-KW"/>
</dbReference>
<evidence type="ECO:0000256" key="3">
    <source>
        <dbReference type="ARBA" id="ARBA00034247"/>
    </source>
</evidence>
<evidence type="ECO:0000256" key="5">
    <source>
        <dbReference type="SAM" id="Phobius"/>
    </source>
</evidence>
<dbReference type="Pfam" id="PF07696">
    <property type="entry name" value="7TMR-DISMED2"/>
    <property type="match status" value="1"/>
</dbReference>
<comment type="cofactor">
    <cofactor evidence="1">
        <name>Mg(2+)</name>
        <dbReference type="ChEBI" id="CHEBI:18420"/>
    </cofactor>
</comment>
<evidence type="ECO:0000256" key="4">
    <source>
        <dbReference type="SAM" id="Coils"/>
    </source>
</evidence>
<dbReference type="InterPro" id="IPR000160">
    <property type="entry name" value="GGDEF_dom"/>
</dbReference>
<dbReference type="Pfam" id="PF00990">
    <property type="entry name" value="GGDEF"/>
    <property type="match status" value="1"/>
</dbReference>
<feature type="transmembrane region" description="Helical" evidence="5">
    <location>
        <begin position="12"/>
        <end position="33"/>
    </location>
</feature>
<dbReference type="Pfam" id="PF07695">
    <property type="entry name" value="7TMR-DISM_7TM"/>
    <property type="match status" value="1"/>
</dbReference>
<feature type="transmembrane region" description="Helical" evidence="5">
    <location>
        <begin position="287"/>
        <end position="307"/>
    </location>
</feature>
<evidence type="ECO:0000256" key="2">
    <source>
        <dbReference type="ARBA" id="ARBA00012528"/>
    </source>
</evidence>
<dbReference type="GO" id="GO:0052621">
    <property type="term" value="F:diguanylate cyclase activity"/>
    <property type="evidence" value="ECO:0007669"/>
    <property type="project" value="UniProtKB-EC"/>
</dbReference>
<proteinExistence type="predicted"/>
<dbReference type="EC" id="2.7.7.65" evidence="2"/>
<name>A0A2S2E6M6_9ALTE</name>
<dbReference type="AlphaFoldDB" id="A0A2S2E6M6"/>
<feature type="transmembrane region" description="Helical" evidence="5">
    <location>
        <begin position="313"/>
        <end position="334"/>
    </location>
</feature>
<reference evidence="7 8" key="1">
    <citation type="submission" date="2018-05" db="EMBL/GenBank/DDBJ databases">
        <title>Salinimonas sp. HMF8227 Genome sequencing and assembly.</title>
        <authorList>
            <person name="Kang H."/>
            <person name="Kang J."/>
            <person name="Cha I."/>
            <person name="Kim H."/>
            <person name="Joh K."/>
        </authorList>
    </citation>
    <scope>NUCLEOTIDE SEQUENCE [LARGE SCALE GENOMIC DNA]</scope>
    <source>
        <strain evidence="7 8">HMF8227</strain>
    </source>
</reference>
<keyword evidence="7" id="KW-0456">Lyase</keyword>
<feature type="transmembrane region" description="Helical" evidence="5">
    <location>
        <begin position="191"/>
        <end position="212"/>
    </location>
</feature>
<keyword evidence="5" id="KW-1133">Transmembrane helix</keyword>
<dbReference type="SUPFAM" id="SSF55073">
    <property type="entry name" value="Nucleotide cyclase"/>
    <property type="match status" value="1"/>
</dbReference>
<feature type="transmembrane region" description="Helical" evidence="5">
    <location>
        <begin position="219"/>
        <end position="243"/>
    </location>
</feature>
<dbReference type="PANTHER" id="PTHR45138">
    <property type="entry name" value="REGULATORY COMPONENTS OF SENSORY TRANSDUCTION SYSTEM"/>
    <property type="match status" value="1"/>
</dbReference>
<dbReference type="OrthoDB" id="5289013at2"/>
<keyword evidence="5" id="KW-0472">Membrane</keyword>
<keyword evidence="4" id="KW-0175">Coiled coil</keyword>
<dbReference type="InterPro" id="IPR050469">
    <property type="entry name" value="Diguanylate_Cyclase"/>
</dbReference>
<evidence type="ECO:0000256" key="1">
    <source>
        <dbReference type="ARBA" id="ARBA00001946"/>
    </source>
</evidence>
<dbReference type="InterPro" id="IPR011622">
    <property type="entry name" value="7TMR_DISM_rcpt_extracell_dom2"/>
</dbReference>
<feature type="transmembrane region" description="Helical" evidence="5">
    <location>
        <begin position="372"/>
        <end position="392"/>
    </location>
</feature>
<dbReference type="RefSeq" id="WP_109340767.1">
    <property type="nucleotide sequence ID" value="NZ_CP029347.1"/>
</dbReference>
<dbReference type="SMART" id="SM00267">
    <property type="entry name" value="GGDEF"/>
    <property type="match status" value="1"/>
</dbReference>
<keyword evidence="8" id="KW-1185">Reference proteome</keyword>